<evidence type="ECO:0000256" key="1">
    <source>
        <dbReference type="SAM" id="SignalP"/>
    </source>
</evidence>
<feature type="chain" id="PRO_5023917425" evidence="1">
    <location>
        <begin position="20"/>
        <end position="112"/>
    </location>
</feature>
<name>A0A5J9UT08_9POAL</name>
<accession>A0A5J9UT08</accession>
<dbReference type="Gramene" id="TVU26180">
    <property type="protein sequence ID" value="TVU26180"/>
    <property type="gene ID" value="EJB05_28716"/>
</dbReference>
<dbReference type="Proteomes" id="UP000324897">
    <property type="component" value="Chromosome 2"/>
</dbReference>
<organism evidence="2 3">
    <name type="scientific">Eragrostis curvula</name>
    <name type="common">weeping love grass</name>
    <dbReference type="NCBI Taxonomy" id="38414"/>
    <lineage>
        <taxon>Eukaryota</taxon>
        <taxon>Viridiplantae</taxon>
        <taxon>Streptophyta</taxon>
        <taxon>Embryophyta</taxon>
        <taxon>Tracheophyta</taxon>
        <taxon>Spermatophyta</taxon>
        <taxon>Magnoliopsida</taxon>
        <taxon>Liliopsida</taxon>
        <taxon>Poales</taxon>
        <taxon>Poaceae</taxon>
        <taxon>PACMAD clade</taxon>
        <taxon>Chloridoideae</taxon>
        <taxon>Eragrostideae</taxon>
        <taxon>Eragrostidinae</taxon>
        <taxon>Eragrostis</taxon>
    </lineage>
</organism>
<proteinExistence type="predicted"/>
<comment type="caution">
    <text evidence="2">The sequence shown here is derived from an EMBL/GenBank/DDBJ whole genome shotgun (WGS) entry which is preliminary data.</text>
</comment>
<keyword evidence="1" id="KW-0732">Signal</keyword>
<gene>
    <name evidence="2" type="ORF">EJB05_28716</name>
</gene>
<reference evidence="2 3" key="1">
    <citation type="journal article" date="2019" name="Sci. Rep.">
        <title>A high-quality genome of Eragrostis curvula grass provides insights into Poaceae evolution and supports new strategies to enhance forage quality.</title>
        <authorList>
            <person name="Carballo J."/>
            <person name="Santos B.A.C.M."/>
            <person name="Zappacosta D."/>
            <person name="Garbus I."/>
            <person name="Selva J.P."/>
            <person name="Gallo C.A."/>
            <person name="Diaz A."/>
            <person name="Albertini E."/>
            <person name="Caccamo M."/>
            <person name="Echenique V."/>
        </authorList>
    </citation>
    <scope>NUCLEOTIDE SEQUENCE [LARGE SCALE GENOMIC DNA]</scope>
    <source>
        <strain evidence="3">cv. Victoria</strain>
        <tissue evidence="2">Leaf</tissue>
    </source>
</reference>
<dbReference type="AlphaFoldDB" id="A0A5J9UT08"/>
<evidence type="ECO:0000313" key="2">
    <source>
        <dbReference type="EMBL" id="TVU26180.1"/>
    </source>
</evidence>
<sequence>MAIHLFATPLFHIAKLCNACLLVAVSKDIVPGKLLKLLIDVEFASVMIWSEMHPGSLLKLPLHLDRISKKVPNLLYRADGEVELSVGGNRIGRLQHLELKIDEAPKWNPIDG</sequence>
<keyword evidence="3" id="KW-1185">Reference proteome</keyword>
<evidence type="ECO:0000313" key="3">
    <source>
        <dbReference type="Proteomes" id="UP000324897"/>
    </source>
</evidence>
<dbReference type="EMBL" id="RWGY01000013">
    <property type="protein sequence ID" value="TVU26180.1"/>
    <property type="molecule type" value="Genomic_DNA"/>
</dbReference>
<protein>
    <submittedName>
        <fullName evidence="2">Uncharacterized protein</fullName>
    </submittedName>
</protein>
<feature type="signal peptide" evidence="1">
    <location>
        <begin position="1"/>
        <end position="19"/>
    </location>
</feature>